<protein>
    <submittedName>
        <fullName evidence="1">Zinc-binding protein</fullName>
    </submittedName>
</protein>
<evidence type="ECO:0000313" key="2">
    <source>
        <dbReference type="Proteomes" id="UP000855421"/>
    </source>
</evidence>
<dbReference type="AlphaFoldDB" id="A0AAN5ND24"/>
<accession>A0AAN5ND24</accession>
<name>A0AAN5ND24_CLOPF</name>
<organism evidence="1 2">
    <name type="scientific">Clostridium perfringens</name>
    <dbReference type="NCBI Taxonomy" id="1502"/>
    <lineage>
        <taxon>Bacteria</taxon>
        <taxon>Bacillati</taxon>
        <taxon>Bacillota</taxon>
        <taxon>Clostridia</taxon>
        <taxon>Eubacteriales</taxon>
        <taxon>Clostridiaceae</taxon>
        <taxon>Clostridium</taxon>
    </lineage>
</organism>
<dbReference type="EMBL" id="DACTBT010000046">
    <property type="protein sequence ID" value="HAT4299821.1"/>
    <property type="molecule type" value="Genomic_DNA"/>
</dbReference>
<gene>
    <name evidence="1" type="ORF">I9063_003245</name>
</gene>
<proteinExistence type="predicted"/>
<reference evidence="1" key="2">
    <citation type="submission" date="2020-07" db="EMBL/GenBank/DDBJ databases">
        <authorList>
            <consortium name="NCBI Pathogen Detection Project"/>
        </authorList>
    </citation>
    <scope>NUCLEOTIDE SEQUENCE</scope>
    <source>
        <strain evidence="1">C25</strain>
    </source>
</reference>
<dbReference type="Proteomes" id="UP000855421">
    <property type="component" value="Unassembled WGS sequence"/>
</dbReference>
<sequence>MKGGENLRKEDVRLEKIKKEEERLLALFDGISEKQLDLSRGAILEAARMKVELDELQEIISSSEGLIKINPKNFSQQKELPVSKLIVKVRANYLNYIAKLSNILGKDNDDDDGGELNSYE</sequence>
<comment type="caution">
    <text evidence="1">The sequence shown here is derived from an EMBL/GenBank/DDBJ whole genome shotgun (WGS) entry which is preliminary data.</text>
</comment>
<reference evidence="1" key="1">
    <citation type="journal article" date="2018" name="Genome Biol.">
        <title>SKESA: strategic k-mer extension for scrupulous assemblies.</title>
        <authorList>
            <person name="Souvorov A."/>
            <person name="Agarwala R."/>
            <person name="Lipman D.J."/>
        </authorList>
    </citation>
    <scope>NUCLEOTIDE SEQUENCE</scope>
    <source>
        <strain evidence="1">C25</strain>
    </source>
</reference>
<evidence type="ECO:0000313" key="1">
    <source>
        <dbReference type="EMBL" id="HAT4299821.1"/>
    </source>
</evidence>